<sequence length="281" mass="31611">MEEIIGSMFMGFLLLVIYAIAVTVIGFFFSHVFNKKYPNLSAGWIMALPTLHIVNGVGLFWVVMYIVWYIGEKLALAPSVENKIGDEIGGHLIISFLALLFVAITTVLLIYRGLNFTKTSYKKLKMTSVIATYIVVATTLICLIFDIFANLEVFVFFLMPHGTIIALIIYVQLKYNEQLQQMYATTDGETYEHTVYNGVRNISKSLSSLIPTVSLSSKQDIKNCPYCGEKILAVAVKCKHCGEWLPKEQEVKKKLIPCSVCGEEIEEGTRICPYCNEEVNQ</sequence>
<feature type="domain" description="DZANK-type" evidence="2">
    <location>
        <begin position="224"/>
        <end position="276"/>
    </location>
</feature>
<evidence type="ECO:0000259" key="2">
    <source>
        <dbReference type="Pfam" id="PF12773"/>
    </source>
</evidence>
<evidence type="ECO:0000313" key="4">
    <source>
        <dbReference type="Proteomes" id="UP000219058"/>
    </source>
</evidence>
<accession>A0A2A6ECI6</accession>
<protein>
    <recommendedName>
        <fullName evidence="2">DZANK-type domain-containing protein</fullName>
    </recommendedName>
</protein>
<feature type="transmembrane region" description="Helical" evidence="1">
    <location>
        <begin position="12"/>
        <end position="33"/>
    </location>
</feature>
<name>A0A2A6ECI6_PREIN</name>
<keyword evidence="1" id="KW-1133">Transmembrane helix</keyword>
<keyword evidence="1" id="KW-0812">Transmembrane</keyword>
<feature type="transmembrane region" description="Helical" evidence="1">
    <location>
        <begin position="88"/>
        <end position="114"/>
    </location>
</feature>
<evidence type="ECO:0000313" key="3">
    <source>
        <dbReference type="EMBL" id="PDP58727.1"/>
    </source>
</evidence>
<evidence type="ECO:0000256" key="1">
    <source>
        <dbReference type="SAM" id="Phobius"/>
    </source>
</evidence>
<organism evidence="3 4">
    <name type="scientific">Prevotella intermedia</name>
    <dbReference type="NCBI Taxonomy" id="28131"/>
    <lineage>
        <taxon>Bacteria</taxon>
        <taxon>Pseudomonadati</taxon>
        <taxon>Bacteroidota</taxon>
        <taxon>Bacteroidia</taxon>
        <taxon>Bacteroidales</taxon>
        <taxon>Prevotellaceae</taxon>
        <taxon>Prevotella</taxon>
    </lineage>
</organism>
<proteinExistence type="predicted"/>
<dbReference type="Pfam" id="PF12773">
    <property type="entry name" value="DZR"/>
    <property type="match status" value="1"/>
</dbReference>
<dbReference type="AlphaFoldDB" id="A0A2A6ECI6"/>
<comment type="caution">
    <text evidence="3">The sequence shown here is derived from an EMBL/GenBank/DDBJ whole genome shotgun (WGS) entry which is preliminary data.</text>
</comment>
<dbReference type="EMBL" id="NSLY01000037">
    <property type="protein sequence ID" value="PDP58727.1"/>
    <property type="molecule type" value="Genomic_DNA"/>
</dbReference>
<dbReference type="Proteomes" id="UP000219058">
    <property type="component" value="Unassembled WGS sequence"/>
</dbReference>
<gene>
    <name evidence="3" type="ORF">CLI71_10675</name>
</gene>
<keyword evidence="1" id="KW-0472">Membrane</keyword>
<dbReference type="InterPro" id="IPR025874">
    <property type="entry name" value="DZR"/>
</dbReference>
<feature type="transmembrane region" description="Helical" evidence="1">
    <location>
        <begin position="45"/>
        <end position="68"/>
    </location>
</feature>
<dbReference type="RefSeq" id="WP_097551043.1">
    <property type="nucleotide sequence ID" value="NZ_NSLY01000037.1"/>
</dbReference>
<feature type="transmembrane region" description="Helical" evidence="1">
    <location>
        <begin position="154"/>
        <end position="173"/>
    </location>
</feature>
<feature type="transmembrane region" description="Helical" evidence="1">
    <location>
        <begin position="126"/>
        <end position="148"/>
    </location>
</feature>
<reference evidence="3 4" key="1">
    <citation type="submission" date="2017-09" db="EMBL/GenBank/DDBJ databases">
        <title>Phase variable restriction modification systems are present in the genome sequences of periodontal pathogens Prevotella intermedia, Tannerella forsythia and Porphyromonas gingivalis.</title>
        <authorList>
            <person name="Haigh R.D."/>
            <person name="Crawford L."/>
            <person name="Ralph J."/>
            <person name="Wanford J."/>
            <person name="Vartoukian S.R."/>
            <person name="Hijazib K."/>
            <person name="Wade W."/>
            <person name="Oggioni M.R."/>
        </authorList>
    </citation>
    <scope>NUCLEOTIDE SEQUENCE [LARGE SCALE GENOMIC DNA]</scope>
    <source>
        <strain evidence="3 4">WW2834</strain>
    </source>
</reference>